<dbReference type="PROSITE" id="PS00108">
    <property type="entry name" value="PROTEIN_KINASE_ST"/>
    <property type="match status" value="1"/>
</dbReference>
<dbReference type="PROSITE" id="PS00107">
    <property type="entry name" value="PROTEIN_KINASE_ATP"/>
    <property type="match status" value="1"/>
</dbReference>
<dbReference type="Gene3D" id="1.10.510.10">
    <property type="entry name" value="Transferase(Phosphotransferase) domain 1"/>
    <property type="match status" value="1"/>
</dbReference>
<dbReference type="OrthoDB" id="4062651at2759"/>
<feature type="transmembrane region" description="Helical" evidence="5">
    <location>
        <begin position="239"/>
        <end position="259"/>
    </location>
</feature>
<dbReference type="InterPro" id="IPR000719">
    <property type="entry name" value="Prot_kinase_dom"/>
</dbReference>
<keyword evidence="5" id="KW-0472">Membrane</keyword>
<accession>A0A813EPY8</accession>
<dbReference type="InterPro" id="IPR011009">
    <property type="entry name" value="Kinase-like_dom_sf"/>
</dbReference>
<dbReference type="GO" id="GO:0004674">
    <property type="term" value="F:protein serine/threonine kinase activity"/>
    <property type="evidence" value="ECO:0007669"/>
    <property type="project" value="TreeGrafter"/>
</dbReference>
<evidence type="ECO:0000259" key="6">
    <source>
        <dbReference type="PROSITE" id="PS50011"/>
    </source>
</evidence>
<feature type="transmembrane region" description="Helical" evidence="5">
    <location>
        <begin position="53"/>
        <end position="73"/>
    </location>
</feature>
<dbReference type="SMART" id="SM00220">
    <property type="entry name" value="S_TKc"/>
    <property type="match status" value="1"/>
</dbReference>
<dbReference type="EMBL" id="CAJNNV010014623">
    <property type="protein sequence ID" value="CAE8602750.1"/>
    <property type="molecule type" value="Genomic_DNA"/>
</dbReference>
<keyword evidence="5" id="KW-1133">Transmembrane helix</keyword>
<dbReference type="SUPFAM" id="SSF56112">
    <property type="entry name" value="Protein kinase-like (PK-like)"/>
    <property type="match status" value="1"/>
</dbReference>
<evidence type="ECO:0000256" key="1">
    <source>
        <dbReference type="ARBA" id="ARBA00022741"/>
    </source>
</evidence>
<gene>
    <name evidence="7" type="ORF">PGLA1383_LOCUS20986</name>
</gene>
<organism evidence="7 8">
    <name type="scientific">Polarella glacialis</name>
    <name type="common">Dinoflagellate</name>
    <dbReference type="NCBI Taxonomy" id="89957"/>
    <lineage>
        <taxon>Eukaryota</taxon>
        <taxon>Sar</taxon>
        <taxon>Alveolata</taxon>
        <taxon>Dinophyceae</taxon>
        <taxon>Suessiales</taxon>
        <taxon>Suessiaceae</taxon>
        <taxon>Polarella</taxon>
    </lineage>
</organism>
<dbReference type="Pfam" id="PF00069">
    <property type="entry name" value="Pkinase"/>
    <property type="match status" value="1"/>
</dbReference>
<feature type="region of interest" description="Disordered" evidence="4">
    <location>
        <begin position="797"/>
        <end position="816"/>
    </location>
</feature>
<dbReference type="AlphaFoldDB" id="A0A813EPY8"/>
<evidence type="ECO:0000256" key="3">
    <source>
        <dbReference type="PROSITE-ProRule" id="PRU10141"/>
    </source>
</evidence>
<dbReference type="InterPro" id="IPR017441">
    <property type="entry name" value="Protein_kinase_ATP_BS"/>
</dbReference>
<dbReference type="PROSITE" id="PS50011">
    <property type="entry name" value="PROTEIN_KINASE_DOM"/>
    <property type="match status" value="1"/>
</dbReference>
<evidence type="ECO:0000256" key="4">
    <source>
        <dbReference type="SAM" id="MobiDB-lite"/>
    </source>
</evidence>
<keyword evidence="1 3" id="KW-0547">Nucleotide-binding</keyword>
<feature type="transmembrane region" description="Helical" evidence="5">
    <location>
        <begin position="79"/>
        <end position="102"/>
    </location>
</feature>
<evidence type="ECO:0000256" key="5">
    <source>
        <dbReference type="SAM" id="Phobius"/>
    </source>
</evidence>
<dbReference type="Gene3D" id="3.30.200.20">
    <property type="entry name" value="Phosphorylase Kinase, domain 1"/>
    <property type="match status" value="1"/>
</dbReference>
<protein>
    <recommendedName>
        <fullName evidence="6">Protein kinase domain-containing protein</fullName>
    </recommendedName>
</protein>
<dbReference type="Proteomes" id="UP000654075">
    <property type="component" value="Unassembled WGS sequence"/>
</dbReference>
<dbReference type="PANTHER" id="PTHR44329">
    <property type="entry name" value="SERINE/THREONINE-PROTEIN KINASE TNNI3K-RELATED"/>
    <property type="match status" value="1"/>
</dbReference>
<keyword evidence="5" id="KW-0812">Transmembrane</keyword>
<evidence type="ECO:0000256" key="2">
    <source>
        <dbReference type="ARBA" id="ARBA00022840"/>
    </source>
</evidence>
<name>A0A813EPY8_POLGL</name>
<feature type="transmembrane region" description="Helical" evidence="5">
    <location>
        <begin position="434"/>
        <end position="452"/>
    </location>
</feature>
<keyword evidence="2 3" id="KW-0067">ATP-binding</keyword>
<evidence type="ECO:0000313" key="7">
    <source>
        <dbReference type="EMBL" id="CAE8602750.1"/>
    </source>
</evidence>
<feature type="transmembrane region" description="Helical" evidence="5">
    <location>
        <begin position="123"/>
        <end position="143"/>
    </location>
</feature>
<keyword evidence="8" id="KW-1185">Reference proteome</keyword>
<feature type="region of interest" description="Disordered" evidence="4">
    <location>
        <begin position="1"/>
        <end position="21"/>
    </location>
</feature>
<feature type="transmembrane region" description="Helical" evidence="5">
    <location>
        <begin position="212"/>
        <end position="233"/>
    </location>
</feature>
<dbReference type="InterPro" id="IPR008271">
    <property type="entry name" value="Ser/Thr_kinase_AS"/>
</dbReference>
<reference evidence="7" key="1">
    <citation type="submission" date="2021-02" db="EMBL/GenBank/DDBJ databases">
        <authorList>
            <person name="Dougan E. K."/>
            <person name="Rhodes N."/>
            <person name="Thang M."/>
            <person name="Chan C."/>
        </authorList>
    </citation>
    <scope>NUCLEOTIDE SEQUENCE</scope>
</reference>
<proteinExistence type="predicted"/>
<evidence type="ECO:0000313" key="8">
    <source>
        <dbReference type="Proteomes" id="UP000654075"/>
    </source>
</evidence>
<dbReference type="GO" id="GO:0005524">
    <property type="term" value="F:ATP binding"/>
    <property type="evidence" value="ECO:0007669"/>
    <property type="project" value="UniProtKB-UniRule"/>
</dbReference>
<feature type="domain" description="Protein kinase" evidence="6">
    <location>
        <begin position="370"/>
        <end position="645"/>
    </location>
</feature>
<comment type="caution">
    <text evidence="7">The sequence shown here is derived from an EMBL/GenBank/DDBJ whole genome shotgun (WGS) entry which is preliminary data.</text>
</comment>
<feature type="transmembrane region" description="Helical" evidence="5">
    <location>
        <begin position="187"/>
        <end position="205"/>
    </location>
</feature>
<dbReference type="InterPro" id="IPR051681">
    <property type="entry name" value="Ser/Thr_Kinases-Pseudokinases"/>
</dbReference>
<feature type="binding site" evidence="3">
    <location>
        <position position="397"/>
    </location>
    <ligand>
        <name>ATP</name>
        <dbReference type="ChEBI" id="CHEBI:30616"/>
    </ligand>
</feature>
<sequence>MLQALMGAMRRRKRGSNQELGDAMTAEEIAQDSLLRSEAMKSYKAASDREAEFWVSISVVGMIGYLVLYLIIVKTLKPTYNFVPVFSTSVAIATHGLGWLWFKCERRRGDDSPSRHVWVSMQTWQAAAFILNSIISASINPSVQMQLYPNYSSLHPLAVFGPPALCIEPHYNGYNGNGCLDEGDGPLIAQILFQSYVIMFVLLVLRFPFGLFGGLVSMTCYCTIRALAVRGLSPESNPFSNMVTIAFVSYLQLIMVLFAKWKLERSQRQLFYELACKGREVVEEKILRCNAEFAWETAQTGLKAAEVVGDDTVSRASRADLRSLFTESSNACFEVKVGDPETWTPEPKVGDLMRLGQREHWLLHLDDLELEPRTIIGQGTYATVLLGKAHGMQVAVKQAKSFDSSAENYTASLEYLQTHINELRVLRHARHPNIVHFHGAVFMGKLGVALVMEYVNGPSMSKFIQRDISVKLPFPELTPHIRHSLLLGIASALWYLHKRNPSIVHGDMKPDNICVESPQLETPRPKLLDFGLSRVLSSAAQKLGGTVRWMAPEVLLGGAPARAAADVFSYGRLIYFTSTGQTPLKGLELSDIFQAATVAEENLLTWPQNDPYVQVCAGIAQPCLNVAAELRPEMSLVFRNLQAWAGGAGCEDVVVTVARPALSVPYTTRCVPRQLESVVESEPSAEKSQFTVTPRNTRLMMILDAIERWHNAELGGLSSEACCKPHHSVLELQKDIERLCGANCDLLRPRIDESGDNYTAQCASCFALCDSGVLDKNFQLRCDVCGTRALAILSSPDLDTSSSACSKARGTSPMQL</sequence>